<dbReference type="RefSeq" id="WP_203666902.1">
    <property type="nucleotide sequence ID" value="NZ_BONO01000001.1"/>
</dbReference>
<dbReference type="AlphaFoldDB" id="A0A919U495"/>
<dbReference type="InterPro" id="IPR005511">
    <property type="entry name" value="SMP-30"/>
</dbReference>
<feature type="binding site" evidence="3">
    <location>
        <position position="145"/>
    </location>
    <ligand>
        <name>substrate</name>
    </ligand>
</feature>
<feature type="binding site" evidence="3">
    <location>
        <position position="226"/>
    </location>
    <ligand>
        <name>a divalent metal cation</name>
        <dbReference type="ChEBI" id="CHEBI:60240"/>
    </ligand>
</feature>
<organism evidence="6 7">
    <name type="scientific">Cellulomonas pakistanensis</name>
    <dbReference type="NCBI Taxonomy" id="992287"/>
    <lineage>
        <taxon>Bacteria</taxon>
        <taxon>Bacillati</taxon>
        <taxon>Actinomycetota</taxon>
        <taxon>Actinomycetes</taxon>
        <taxon>Micrococcales</taxon>
        <taxon>Cellulomonadaceae</taxon>
        <taxon>Cellulomonas</taxon>
    </lineage>
</organism>
<dbReference type="PANTHER" id="PTHR10907">
    <property type="entry name" value="REGUCALCIN"/>
    <property type="match status" value="1"/>
</dbReference>
<evidence type="ECO:0000313" key="7">
    <source>
        <dbReference type="Proteomes" id="UP000642125"/>
    </source>
</evidence>
<sequence>MSPVDLSTSARPADRDRLDVRALAGGAAAGAEVLGEHRAVLGERPVWDDRDGTLVWVDIDGRAVHRWAGGDPARDAVLSATSPVSVAWPAASGGLLLATADGLAVHDGTRLGPATRPEGMPADYRFNDGGCDPAGRFWVATQPRDGSAGAGVVHRVVAGAGGLEVTTPITGVGLGNGIVWSPDGATMYLTDTDAKVLYRLPYDVATGTAGEPEPFLAFAEDGPGPDGTAVDADGGLWVGVYGGGCVLRFAADGTPAGAWSVPAPQVTCPGFGPAGSGDLYVTTASSGGSGTGGDALPGPSSEEDRLGGAVVRLRVDVDGLPVTEFADA</sequence>
<keyword evidence="3" id="KW-0862">Zinc</keyword>
<feature type="binding site" evidence="3">
    <location>
        <position position="127"/>
    </location>
    <ligand>
        <name>substrate</name>
    </ligand>
</feature>
<dbReference type="Gene3D" id="2.120.10.30">
    <property type="entry name" value="TolB, C-terminal domain"/>
    <property type="match status" value="1"/>
</dbReference>
<dbReference type="EMBL" id="BONO01000001">
    <property type="protein sequence ID" value="GIG34869.1"/>
    <property type="molecule type" value="Genomic_DNA"/>
</dbReference>
<dbReference type="GO" id="GO:0019853">
    <property type="term" value="P:L-ascorbic acid biosynthetic process"/>
    <property type="evidence" value="ECO:0007669"/>
    <property type="project" value="TreeGrafter"/>
</dbReference>
<feature type="region of interest" description="Disordered" evidence="4">
    <location>
        <begin position="282"/>
        <end position="305"/>
    </location>
</feature>
<proteinExistence type="inferred from homology"/>
<comment type="caution">
    <text evidence="6">The sequence shown here is derived from an EMBL/GenBank/DDBJ whole genome shotgun (WGS) entry which is preliminary data.</text>
</comment>
<evidence type="ECO:0000256" key="3">
    <source>
        <dbReference type="PIRSR" id="PIRSR605511-2"/>
    </source>
</evidence>
<dbReference type="PANTHER" id="PTHR10907:SF47">
    <property type="entry name" value="REGUCALCIN"/>
    <property type="match status" value="1"/>
</dbReference>
<feature type="binding site" evidence="3">
    <location>
        <position position="125"/>
    </location>
    <ligand>
        <name>substrate</name>
    </ligand>
</feature>
<dbReference type="InterPro" id="IPR013658">
    <property type="entry name" value="SGL"/>
</dbReference>
<keyword evidence="3" id="KW-0479">Metal-binding</keyword>
<dbReference type="PRINTS" id="PR01790">
    <property type="entry name" value="SMP30FAMILY"/>
</dbReference>
<dbReference type="SUPFAM" id="SSF63829">
    <property type="entry name" value="Calcium-dependent phosphotriesterase"/>
    <property type="match status" value="1"/>
</dbReference>
<dbReference type="GO" id="GO:0004341">
    <property type="term" value="F:gluconolactonase activity"/>
    <property type="evidence" value="ECO:0007669"/>
    <property type="project" value="TreeGrafter"/>
</dbReference>
<feature type="binding site" evidence="3">
    <location>
        <position position="176"/>
    </location>
    <ligand>
        <name>a divalent metal cation</name>
        <dbReference type="ChEBI" id="CHEBI:60240"/>
    </ligand>
</feature>
<reference evidence="6" key="1">
    <citation type="submission" date="2021-01" db="EMBL/GenBank/DDBJ databases">
        <title>Whole genome shotgun sequence of Cellulomonas pakistanensis NBRC 110800.</title>
        <authorList>
            <person name="Komaki H."/>
            <person name="Tamura T."/>
        </authorList>
    </citation>
    <scope>NUCLEOTIDE SEQUENCE</scope>
    <source>
        <strain evidence="6">NBRC 110800</strain>
    </source>
</reference>
<feature type="active site" description="Proton donor/acceptor" evidence="2">
    <location>
        <position position="226"/>
    </location>
</feature>
<comment type="cofactor">
    <cofactor evidence="3">
        <name>Zn(2+)</name>
        <dbReference type="ChEBI" id="CHEBI:29105"/>
    </cofactor>
    <text evidence="3">Binds 1 divalent metal cation per subunit.</text>
</comment>
<dbReference type="InterPro" id="IPR011042">
    <property type="entry name" value="6-blade_b-propeller_TolB-like"/>
</dbReference>
<evidence type="ECO:0000259" key="5">
    <source>
        <dbReference type="Pfam" id="PF08450"/>
    </source>
</evidence>
<evidence type="ECO:0000256" key="2">
    <source>
        <dbReference type="PIRSR" id="PIRSR605511-1"/>
    </source>
</evidence>
<evidence type="ECO:0000256" key="4">
    <source>
        <dbReference type="SAM" id="MobiDB-lite"/>
    </source>
</evidence>
<dbReference type="GO" id="GO:0005509">
    <property type="term" value="F:calcium ion binding"/>
    <property type="evidence" value="ECO:0007669"/>
    <property type="project" value="TreeGrafter"/>
</dbReference>
<evidence type="ECO:0000313" key="6">
    <source>
        <dbReference type="EMBL" id="GIG34869.1"/>
    </source>
</evidence>
<feature type="domain" description="SMP-30/Gluconolactonase/LRE-like region" evidence="5">
    <location>
        <begin position="41"/>
        <end position="284"/>
    </location>
</feature>
<name>A0A919U495_9CELL</name>
<keyword evidence="7" id="KW-1185">Reference proteome</keyword>
<dbReference type="Proteomes" id="UP000642125">
    <property type="component" value="Unassembled WGS sequence"/>
</dbReference>
<accession>A0A919U495</accession>
<evidence type="ECO:0000256" key="1">
    <source>
        <dbReference type="ARBA" id="ARBA00008853"/>
    </source>
</evidence>
<protein>
    <recommendedName>
        <fullName evidence="5">SMP-30/Gluconolactonase/LRE-like region domain-containing protein</fullName>
    </recommendedName>
</protein>
<gene>
    <name evidence="6" type="ORF">Cpa01nite_02500</name>
</gene>
<dbReference type="Pfam" id="PF08450">
    <property type="entry name" value="SGL"/>
    <property type="match status" value="1"/>
</dbReference>
<comment type="similarity">
    <text evidence="1">Belongs to the SMP-30/CGR1 family.</text>
</comment>
<feature type="binding site" evidence="3">
    <location>
        <position position="43"/>
    </location>
    <ligand>
        <name>a divalent metal cation</name>
        <dbReference type="ChEBI" id="CHEBI:60240"/>
    </ligand>
</feature>